<comment type="caution">
    <text evidence="2">The sequence shown here is derived from an EMBL/GenBank/DDBJ whole genome shotgun (WGS) entry which is preliminary data.</text>
</comment>
<feature type="region of interest" description="Disordered" evidence="1">
    <location>
        <begin position="65"/>
        <end position="97"/>
    </location>
</feature>
<name>A0A918FJ28_9DEIO</name>
<dbReference type="EMBL" id="BMQL01000112">
    <property type="protein sequence ID" value="GGR41043.1"/>
    <property type="molecule type" value="Genomic_DNA"/>
</dbReference>
<evidence type="ECO:0000256" key="1">
    <source>
        <dbReference type="SAM" id="MobiDB-lite"/>
    </source>
</evidence>
<evidence type="ECO:0000313" key="3">
    <source>
        <dbReference type="Proteomes" id="UP000603865"/>
    </source>
</evidence>
<reference evidence="2" key="2">
    <citation type="submission" date="2020-09" db="EMBL/GenBank/DDBJ databases">
        <authorList>
            <person name="Sun Q."/>
            <person name="Ohkuma M."/>
        </authorList>
    </citation>
    <scope>NUCLEOTIDE SEQUENCE</scope>
    <source>
        <strain evidence="2">JCM 31311</strain>
    </source>
</reference>
<reference evidence="2" key="1">
    <citation type="journal article" date="2014" name="Int. J. Syst. Evol. Microbiol.">
        <title>Complete genome sequence of Corynebacterium casei LMG S-19264T (=DSM 44701T), isolated from a smear-ripened cheese.</title>
        <authorList>
            <consortium name="US DOE Joint Genome Institute (JGI-PGF)"/>
            <person name="Walter F."/>
            <person name="Albersmeier A."/>
            <person name="Kalinowski J."/>
            <person name="Ruckert C."/>
        </authorList>
    </citation>
    <scope>NUCLEOTIDE SEQUENCE</scope>
    <source>
        <strain evidence="2">JCM 31311</strain>
    </source>
</reference>
<keyword evidence="3" id="KW-1185">Reference proteome</keyword>
<dbReference type="Proteomes" id="UP000603865">
    <property type="component" value="Unassembled WGS sequence"/>
</dbReference>
<proteinExistence type="predicted"/>
<sequence>MTCSQSLKANMTAAPYHSDAPTRPTRPSRRFQPARATLLLILSTGMLGYSATQVLTTPAQPEGFLLSTTHLPSPPRRSRLCSRQEPNYDPDYPARLV</sequence>
<feature type="region of interest" description="Disordered" evidence="1">
    <location>
        <begin position="1"/>
        <end position="32"/>
    </location>
</feature>
<accession>A0A918FJ28</accession>
<organism evidence="2 3">
    <name type="scientific">Deinococcus ruber</name>
    <dbReference type="NCBI Taxonomy" id="1848197"/>
    <lineage>
        <taxon>Bacteria</taxon>
        <taxon>Thermotogati</taxon>
        <taxon>Deinococcota</taxon>
        <taxon>Deinococci</taxon>
        <taxon>Deinococcales</taxon>
        <taxon>Deinococcaceae</taxon>
        <taxon>Deinococcus</taxon>
    </lineage>
</organism>
<dbReference type="AlphaFoldDB" id="A0A918FJ28"/>
<protein>
    <submittedName>
        <fullName evidence="2">Uncharacterized protein</fullName>
    </submittedName>
</protein>
<evidence type="ECO:0000313" key="2">
    <source>
        <dbReference type="EMBL" id="GGR41043.1"/>
    </source>
</evidence>
<gene>
    <name evidence="2" type="ORF">GCM10008957_56530</name>
</gene>